<feature type="region of interest" description="Disordered" evidence="1">
    <location>
        <begin position="20"/>
        <end position="42"/>
    </location>
</feature>
<dbReference type="Proteomes" id="UP000784294">
    <property type="component" value="Unassembled WGS sequence"/>
</dbReference>
<gene>
    <name evidence="3" type="ORF">PXEA_LOCUS886</name>
</gene>
<dbReference type="AlphaFoldDB" id="A0A3S4ZMZ2"/>
<dbReference type="PANTHER" id="PTHR12307:SF53">
    <property type="entry name" value="PROTEIN PHOSPHATASE 1 REGULATORY SUBUNIT"/>
    <property type="match status" value="1"/>
</dbReference>
<dbReference type="GO" id="GO:0005979">
    <property type="term" value="P:regulation of glycogen biosynthetic process"/>
    <property type="evidence" value="ECO:0007669"/>
    <property type="project" value="TreeGrafter"/>
</dbReference>
<dbReference type="InterPro" id="IPR050782">
    <property type="entry name" value="PP1_regulatory_subunit_3"/>
</dbReference>
<name>A0A3S4ZMZ2_9PLAT</name>
<dbReference type="EMBL" id="CAAALY010001748">
    <property type="protein sequence ID" value="VEL07446.1"/>
    <property type="molecule type" value="Genomic_DNA"/>
</dbReference>
<dbReference type="PANTHER" id="PTHR12307">
    <property type="entry name" value="PROTEIN PHOSPHATASE 1 REGULATORY SUBUNIT"/>
    <property type="match status" value="1"/>
</dbReference>
<evidence type="ECO:0000313" key="4">
    <source>
        <dbReference type="Proteomes" id="UP000784294"/>
    </source>
</evidence>
<proteinExistence type="predicted"/>
<organism evidence="3 4">
    <name type="scientific">Protopolystoma xenopodis</name>
    <dbReference type="NCBI Taxonomy" id="117903"/>
    <lineage>
        <taxon>Eukaryota</taxon>
        <taxon>Metazoa</taxon>
        <taxon>Spiralia</taxon>
        <taxon>Lophotrochozoa</taxon>
        <taxon>Platyhelminthes</taxon>
        <taxon>Monogenea</taxon>
        <taxon>Polyopisthocotylea</taxon>
        <taxon>Polystomatidea</taxon>
        <taxon>Polystomatidae</taxon>
        <taxon>Protopolystoma</taxon>
    </lineage>
</organism>
<protein>
    <recommendedName>
        <fullName evidence="2">CBM21 domain-containing protein</fullName>
    </recommendedName>
</protein>
<evidence type="ECO:0000313" key="3">
    <source>
        <dbReference type="EMBL" id="VEL07446.1"/>
    </source>
</evidence>
<dbReference type="GO" id="GO:0000164">
    <property type="term" value="C:protein phosphatase type 1 complex"/>
    <property type="evidence" value="ECO:0007669"/>
    <property type="project" value="TreeGrafter"/>
</dbReference>
<dbReference type="GO" id="GO:2001069">
    <property type="term" value="F:glycogen binding"/>
    <property type="evidence" value="ECO:0007669"/>
    <property type="project" value="TreeGrafter"/>
</dbReference>
<comment type="caution">
    <text evidence="3">The sequence shown here is derived from an EMBL/GenBank/DDBJ whole genome shotgun (WGS) entry which is preliminary data.</text>
</comment>
<sequence>MPADGLEAVELVGKAEPDNEYQYYKPKRSSSLKSARTPPDTPARKAVRFADVFGLDLTTVKTVFDHDAPPKIPASAMQDLRLDSDLSLSSIGAKHYRLCFAQPGASPSFMTRVLAQTVSLESADIDQTRNMLTGTVRVKSFGFEKHIFIRITFNNWQTHSETSAAYVQGSHDGMTDRFSFSIVFPVCMVAGEQAQFAIRYETHTGLLFWDNNYGQNYVVTCYAKHTDMGGDGSWIHYI</sequence>
<evidence type="ECO:0000259" key="2">
    <source>
        <dbReference type="PROSITE" id="PS51159"/>
    </source>
</evidence>
<dbReference type="Gene3D" id="2.60.40.2440">
    <property type="entry name" value="Carbohydrate binding type-21 domain"/>
    <property type="match status" value="1"/>
</dbReference>
<dbReference type="PROSITE" id="PS51159">
    <property type="entry name" value="CBM21"/>
    <property type="match status" value="1"/>
</dbReference>
<accession>A0A3S4ZMZ2</accession>
<keyword evidence="4" id="KW-1185">Reference proteome</keyword>
<dbReference type="InterPro" id="IPR038175">
    <property type="entry name" value="CBM21_dom_sf"/>
</dbReference>
<dbReference type="OrthoDB" id="8942186at2759"/>
<dbReference type="InterPro" id="IPR005036">
    <property type="entry name" value="CBM21_dom"/>
</dbReference>
<dbReference type="GO" id="GO:0008157">
    <property type="term" value="F:protein phosphatase 1 binding"/>
    <property type="evidence" value="ECO:0007669"/>
    <property type="project" value="TreeGrafter"/>
</dbReference>
<dbReference type="Pfam" id="PF03370">
    <property type="entry name" value="CBM_21"/>
    <property type="match status" value="1"/>
</dbReference>
<reference evidence="3" key="1">
    <citation type="submission" date="2018-11" db="EMBL/GenBank/DDBJ databases">
        <authorList>
            <consortium name="Pathogen Informatics"/>
        </authorList>
    </citation>
    <scope>NUCLEOTIDE SEQUENCE</scope>
</reference>
<evidence type="ECO:0000256" key="1">
    <source>
        <dbReference type="SAM" id="MobiDB-lite"/>
    </source>
</evidence>
<feature type="domain" description="CBM21" evidence="2">
    <location>
        <begin position="110"/>
        <end position="220"/>
    </location>
</feature>